<organism evidence="3 4">
    <name type="scientific">Cardamine amara subsp. amara</name>
    <dbReference type="NCBI Taxonomy" id="228776"/>
    <lineage>
        <taxon>Eukaryota</taxon>
        <taxon>Viridiplantae</taxon>
        <taxon>Streptophyta</taxon>
        <taxon>Embryophyta</taxon>
        <taxon>Tracheophyta</taxon>
        <taxon>Spermatophyta</taxon>
        <taxon>Magnoliopsida</taxon>
        <taxon>eudicotyledons</taxon>
        <taxon>Gunneridae</taxon>
        <taxon>Pentapetalae</taxon>
        <taxon>rosids</taxon>
        <taxon>malvids</taxon>
        <taxon>Brassicales</taxon>
        <taxon>Brassicaceae</taxon>
        <taxon>Cardamineae</taxon>
        <taxon>Cardamine</taxon>
    </lineage>
</organism>
<dbReference type="InterPro" id="IPR008972">
    <property type="entry name" value="Cupredoxin"/>
</dbReference>
<dbReference type="SUPFAM" id="SSF49503">
    <property type="entry name" value="Cupredoxins"/>
    <property type="match status" value="1"/>
</dbReference>
<gene>
    <name evidence="3" type="ORF">V5N11_015375</name>
</gene>
<accession>A0ABD1A9A7</accession>
<dbReference type="Proteomes" id="UP001558713">
    <property type="component" value="Unassembled WGS sequence"/>
</dbReference>
<evidence type="ECO:0000259" key="2">
    <source>
        <dbReference type="Pfam" id="PF07731"/>
    </source>
</evidence>
<comment type="similarity">
    <text evidence="1">Belongs to the multicopper oxidase family.</text>
</comment>
<feature type="domain" description="Plastocyanin-like" evidence="2">
    <location>
        <begin position="4"/>
        <end position="108"/>
    </location>
</feature>
<protein>
    <submittedName>
        <fullName evidence="3">L-ascorbate oxidase-like protein</fullName>
    </submittedName>
</protein>
<dbReference type="Pfam" id="PF07731">
    <property type="entry name" value="Cu-oxidase_2"/>
    <property type="match status" value="1"/>
</dbReference>
<name>A0ABD1A9A7_CARAN</name>
<evidence type="ECO:0000313" key="4">
    <source>
        <dbReference type="Proteomes" id="UP001558713"/>
    </source>
</evidence>
<dbReference type="PANTHER" id="PTHR11709">
    <property type="entry name" value="MULTI-COPPER OXIDASE"/>
    <property type="match status" value="1"/>
</dbReference>
<dbReference type="EMBL" id="JBANAX010000566">
    <property type="protein sequence ID" value="KAL1203138.1"/>
    <property type="molecule type" value="Genomic_DNA"/>
</dbReference>
<sequence length="142" mass="16542">MKLDTAVMGAHHNDFLEIIFQNRGEIVQSYHLDGYNFWVVGINRETWSRASRKEYNLKDAISRSTTQVYPESWTAVYVSLDNVGMWNLRSAFWPRQYLGQQFYLRVSSPVHSLRDEYSLPKNALLCGRASNRTNTHMPINVP</sequence>
<dbReference type="InterPro" id="IPR045087">
    <property type="entry name" value="Cu-oxidase_fam"/>
</dbReference>
<dbReference type="PANTHER" id="PTHR11709:SF267">
    <property type="entry name" value="MULTI-COPPER OXIDASE TYPE I FAMILY PROTEIN-RELATED"/>
    <property type="match status" value="1"/>
</dbReference>
<dbReference type="InterPro" id="IPR011706">
    <property type="entry name" value="Cu-oxidase_C"/>
</dbReference>
<comment type="caution">
    <text evidence="3">The sequence shown here is derived from an EMBL/GenBank/DDBJ whole genome shotgun (WGS) entry which is preliminary data.</text>
</comment>
<keyword evidence="4" id="KW-1185">Reference proteome</keyword>
<dbReference type="AlphaFoldDB" id="A0ABD1A9A7"/>
<evidence type="ECO:0000313" key="3">
    <source>
        <dbReference type="EMBL" id="KAL1203138.1"/>
    </source>
</evidence>
<evidence type="ECO:0000256" key="1">
    <source>
        <dbReference type="ARBA" id="ARBA00010609"/>
    </source>
</evidence>
<dbReference type="Gene3D" id="2.60.40.420">
    <property type="entry name" value="Cupredoxins - blue copper proteins"/>
    <property type="match status" value="1"/>
</dbReference>
<proteinExistence type="inferred from homology"/>
<reference evidence="3 4" key="1">
    <citation type="submission" date="2024-04" db="EMBL/GenBank/DDBJ databases">
        <title>Genome assembly C_amara_ONT_v2.</title>
        <authorList>
            <person name="Yant L."/>
            <person name="Moore C."/>
            <person name="Slenker M."/>
        </authorList>
    </citation>
    <scope>NUCLEOTIDE SEQUENCE [LARGE SCALE GENOMIC DNA]</scope>
    <source>
        <tissue evidence="3">Leaf</tissue>
    </source>
</reference>